<dbReference type="Proteomes" id="UP000199025">
    <property type="component" value="Unassembled WGS sequence"/>
</dbReference>
<proteinExistence type="predicted"/>
<reference evidence="2 3" key="1">
    <citation type="submission" date="2016-10" db="EMBL/GenBank/DDBJ databases">
        <authorList>
            <person name="de Groot N.N."/>
        </authorList>
    </citation>
    <scope>NUCLEOTIDE SEQUENCE [LARGE SCALE GENOMIC DNA]</scope>
    <source>
        <strain evidence="2 3">DSM 44468</strain>
    </source>
</reference>
<dbReference type="Pfam" id="PF08357">
    <property type="entry name" value="SEFIR"/>
    <property type="match status" value="1"/>
</dbReference>
<evidence type="ECO:0000313" key="3">
    <source>
        <dbReference type="Proteomes" id="UP000199025"/>
    </source>
</evidence>
<dbReference type="InterPro" id="IPR035897">
    <property type="entry name" value="Toll_tir_struct_dom_sf"/>
</dbReference>
<dbReference type="Gene3D" id="2.60.120.1060">
    <property type="entry name" value="NPCBM/NEW2 domain"/>
    <property type="match status" value="1"/>
</dbReference>
<name>A0A1I3VMA0_9PSEU</name>
<dbReference type="PROSITE" id="PS51534">
    <property type="entry name" value="SEFIR"/>
    <property type="match status" value="1"/>
</dbReference>
<organism evidence="2 3">
    <name type="scientific">Amycolatopsis sacchari</name>
    <dbReference type="NCBI Taxonomy" id="115433"/>
    <lineage>
        <taxon>Bacteria</taxon>
        <taxon>Bacillati</taxon>
        <taxon>Actinomycetota</taxon>
        <taxon>Actinomycetes</taxon>
        <taxon>Pseudonocardiales</taxon>
        <taxon>Pseudonocardiaceae</taxon>
        <taxon>Amycolatopsis</taxon>
    </lineage>
</organism>
<evidence type="ECO:0000313" key="2">
    <source>
        <dbReference type="EMBL" id="SFJ96113.1"/>
    </source>
</evidence>
<dbReference type="Gene3D" id="3.40.50.11530">
    <property type="match status" value="1"/>
</dbReference>
<dbReference type="SUPFAM" id="SSF49785">
    <property type="entry name" value="Galactose-binding domain-like"/>
    <property type="match status" value="1"/>
</dbReference>
<dbReference type="OrthoDB" id="3365840at2"/>
<dbReference type="InterPro" id="IPR013568">
    <property type="entry name" value="SEFIR_dom"/>
</dbReference>
<dbReference type="InterPro" id="IPR008979">
    <property type="entry name" value="Galactose-bd-like_sf"/>
</dbReference>
<evidence type="ECO:0000259" key="1">
    <source>
        <dbReference type="PROSITE" id="PS51534"/>
    </source>
</evidence>
<gene>
    <name evidence="2" type="ORF">SAMN05421835_11193</name>
</gene>
<keyword evidence="3" id="KW-1185">Reference proteome</keyword>
<accession>A0A1I3VMA0</accession>
<sequence length="307" mass="33427">MSDGKAPRVFISYAQDSPEHMAQVRGFATLLRRRIGLDVALDQWADHRRLDWSAWATELLTNADFVLVVASPAYRRRADGQAPPDEGRGSQYEAAILRDNLTRNLRAETQRVLPVVLPGRSVEDIPAFLMAYSTTRFEIPEISVRGVAGLLAAITGQGPYPMPERGEWRGGAADDPLSPGTPWVAHSTGVHRAGVLLDGVRYDNSIVFRPREPGGTGFVELALDASYGRFTAVAGVPDDAAEPFQVGRFRVLLDGRPRAETTATLGKPVPVELDVTGTLRLRLEMHRPPALAGSHPAELAWGDPLLV</sequence>
<dbReference type="AlphaFoldDB" id="A0A1I3VMA0"/>
<dbReference type="InterPro" id="IPR013222">
    <property type="entry name" value="Glyco_hyd_98_carb-bd"/>
</dbReference>
<dbReference type="InterPro" id="IPR038637">
    <property type="entry name" value="NPCBM_sf"/>
</dbReference>
<feature type="domain" description="SEFIR" evidence="1">
    <location>
        <begin position="6"/>
        <end position="148"/>
    </location>
</feature>
<dbReference type="RefSeq" id="WP_091509601.1">
    <property type="nucleotide sequence ID" value="NZ_CBDQZW010000005.1"/>
</dbReference>
<dbReference type="EMBL" id="FORP01000011">
    <property type="protein sequence ID" value="SFJ96113.1"/>
    <property type="molecule type" value="Genomic_DNA"/>
</dbReference>
<dbReference type="Pfam" id="PF08305">
    <property type="entry name" value="NPCBM"/>
    <property type="match status" value="1"/>
</dbReference>
<protein>
    <submittedName>
        <fullName evidence="2">NPCBM/NEW2 domain-containing protein</fullName>
    </submittedName>
</protein>
<dbReference type="STRING" id="115433.SAMN05421835_11193"/>
<dbReference type="SUPFAM" id="SSF52200">
    <property type="entry name" value="Toll/Interleukin receptor TIR domain"/>
    <property type="match status" value="1"/>
</dbReference>